<dbReference type="InterPro" id="IPR007312">
    <property type="entry name" value="Phosphoesterase"/>
</dbReference>
<sequence>MSSGRRVPFTLKHKIKGPIKTLVVLVMENRSFDHLLGWLKSTRPDIDGLSGTESNPVNVADPNSPFISVSDDALFLADSAPMNGFAQQAESMGEGMGRTVMSGFKPSRLPVYTKLANEFGVLDRWFASVPASTQPNRFYVHSATSFGATSNVKKDLIHGFLQKTIFDSLDESGLSFGIYYQNIPATLFFKSLRKLKFLDQIPQLRFERYFDVKEFPANDDHPSHDVARGQRFVKEVYEILRSSPQWKEMALLITYDEHGGFYDHVPTPVSGVPNPDGIIGPDPFYFKFNRLGVRVPTLLVSPWIDKATVIHEPTGPTPSSQFEHSSIPATVKKLFNLNSNFLTKRDAWAATFENYFKLRTTPRTDCPETLPEVTTSLRPWGPQEDASLSEFQVELVQLASQLNGDYVLNTYPSIGKSMRVGEANRYVEDAVKRFLEAGKAAIRAGANESAIVTMRPSLTSRIEDRSQHVEAY</sequence>
<proteinExistence type="inferred from homology"/>
<evidence type="ECO:0000256" key="1">
    <source>
        <dbReference type="ARBA" id="ARBA00009717"/>
    </source>
</evidence>
<dbReference type="FunFam" id="3.40.720.10:FF:000011">
    <property type="entry name" value="Non-specific phospholipase C1"/>
    <property type="match status" value="1"/>
</dbReference>
<dbReference type="Proteomes" id="UP000322667">
    <property type="component" value="Chromosome A03"/>
</dbReference>
<accession>A0A5D2R4H1</accession>
<evidence type="ECO:0000313" key="3">
    <source>
        <dbReference type="EMBL" id="TYI35333.1"/>
    </source>
</evidence>
<dbReference type="InterPro" id="IPR017850">
    <property type="entry name" value="Alkaline_phosphatase_core_sf"/>
</dbReference>
<name>A0A5D2R4H1_GOSTO</name>
<dbReference type="PANTHER" id="PTHR31956:SF1">
    <property type="entry name" value="NON-SPECIFIC PHOSPHOLIPASE C1"/>
    <property type="match status" value="1"/>
</dbReference>
<keyword evidence="4" id="KW-1185">Reference proteome</keyword>
<dbReference type="AlphaFoldDB" id="A0A5D2R4H1"/>
<evidence type="ECO:0000313" key="4">
    <source>
        <dbReference type="Proteomes" id="UP000322667"/>
    </source>
</evidence>
<evidence type="ECO:0000256" key="2">
    <source>
        <dbReference type="ARBA" id="ARBA00022801"/>
    </source>
</evidence>
<dbReference type="Pfam" id="PF04185">
    <property type="entry name" value="Phosphoesterase"/>
    <property type="match status" value="1"/>
</dbReference>
<protein>
    <recommendedName>
        <fullName evidence="5">Phospholipase C</fullName>
    </recommendedName>
</protein>
<dbReference type="GO" id="GO:0009395">
    <property type="term" value="P:phospholipid catabolic process"/>
    <property type="evidence" value="ECO:0007669"/>
    <property type="project" value="TreeGrafter"/>
</dbReference>
<gene>
    <name evidence="3" type="ORF">ES332_A03G069300v1</name>
</gene>
<dbReference type="EMBL" id="CM017612">
    <property type="protein sequence ID" value="TYI35333.1"/>
    <property type="molecule type" value="Genomic_DNA"/>
</dbReference>
<keyword evidence="2" id="KW-0378">Hydrolase</keyword>
<evidence type="ECO:0008006" key="5">
    <source>
        <dbReference type="Google" id="ProtNLM"/>
    </source>
</evidence>
<dbReference type="GO" id="GO:0042578">
    <property type="term" value="F:phosphoric ester hydrolase activity"/>
    <property type="evidence" value="ECO:0007669"/>
    <property type="project" value="UniProtKB-ARBA"/>
</dbReference>
<comment type="similarity">
    <text evidence="1">Belongs to the bacterial phospholipase C family.</text>
</comment>
<dbReference type="Gene3D" id="3.40.720.10">
    <property type="entry name" value="Alkaline Phosphatase, subunit A"/>
    <property type="match status" value="2"/>
</dbReference>
<dbReference type="PANTHER" id="PTHR31956">
    <property type="entry name" value="NON-SPECIFIC PHOSPHOLIPASE C4-RELATED"/>
    <property type="match status" value="1"/>
</dbReference>
<reference evidence="3 4" key="1">
    <citation type="submission" date="2019-07" db="EMBL/GenBank/DDBJ databases">
        <title>WGS assembly of Gossypium tomentosum.</title>
        <authorList>
            <person name="Chen Z.J."/>
            <person name="Sreedasyam A."/>
            <person name="Ando A."/>
            <person name="Song Q."/>
            <person name="De L."/>
            <person name="Hulse-Kemp A."/>
            <person name="Ding M."/>
            <person name="Ye W."/>
            <person name="Kirkbride R."/>
            <person name="Jenkins J."/>
            <person name="Plott C."/>
            <person name="Lovell J."/>
            <person name="Lin Y.-M."/>
            <person name="Vaughn R."/>
            <person name="Liu B."/>
            <person name="Li W."/>
            <person name="Simpson S."/>
            <person name="Scheffler B."/>
            <person name="Saski C."/>
            <person name="Grover C."/>
            <person name="Hu G."/>
            <person name="Conover J."/>
            <person name="Carlson J."/>
            <person name="Shu S."/>
            <person name="Boston L."/>
            <person name="Williams M."/>
            <person name="Peterson D."/>
            <person name="Mcgee K."/>
            <person name="Jones D."/>
            <person name="Wendel J."/>
            <person name="Stelly D."/>
            <person name="Grimwood J."/>
            <person name="Schmutz J."/>
        </authorList>
    </citation>
    <scope>NUCLEOTIDE SEQUENCE [LARGE SCALE GENOMIC DNA]</scope>
    <source>
        <strain evidence="3">7179.01</strain>
    </source>
</reference>
<organism evidence="3 4">
    <name type="scientific">Gossypium tomentosum</name>
    <name type="common">Hawaiian cotton</name>
    <name type="synonym">Gossypium sandvicense</name>
    <dbReference type="NCBI Taxonomy" id="34277"/>
    <lineage>
        <taxon>Eukaryota</taxon>
        <taxon>Viridiplantae</taxon>
        <taxon>Streptophyta</taxon>
        <taxon>Embryophyta</taxon>
        <taxon>Tracheophyta</taxon>
        <taxon>Spermatophyta</taxon>
        <taxon>Magnoliopsida</taxon>
        <taxon>eudicotyledons</taxon>
        <taxon>Gunneridae</taxon>
        <taxon>Pentapetalae</taxon>
        <taxon>rosids</taxon>
        <taxon>malvids</taxon>
        <taxon>Malvales</taxon>
        <taxon>Malvaceae</taxon>
        <taxon>Malvoideae</taxon>
        <taxon>Gossypium</taxon>
    </lineage>
</organism>